<evidence type="ECO:0000256" key="1">
    <source>
        <dbReference type="SAM" id="MobiDB-lite"/>
    </source>
</evidence>
<accession>I4ELM5</accession>
<dbReference type="EMBL" id="CAGS01000464">
    <property type="protein sequence ID" value="CCF85587.1"/>
    <property type="molecule type" value="Genomic_DNA"/>
</dbReference>
<dbReference type="AlphaFoldDB" id="I4ELM5"/>
<protein>
    <submittedName>
        <fullName evidence="2">Uncharacterized protein</fullName>
    </submittedName>
</protein>
<feature type="compositionally biased region" description="Basic and acidic residues" evidence="1">
    <location>
        <begin position="9"/>
        <end position="20"/>
    </location>
</feature>
<proteinExistence type="predicted"/>
<comment type="caution">
    <text evidence="2">The sequence shown here is derived from an EMBL/GenBank/DDBJ whole genome shotgun (WGS) entry which is preliminary data.</text>
</comment>
<feature type="region of interest" description="Disordered" evidence="1">
    <location>
        <begin position="1"/>
        <end position="20"/>
    </location>
</feature>
<dbReference type="Proteomes" id="UP000004221">
    <property type="component" value="Unassembled WGS sequence"/>
</dbReference>
<organism evidence="2 3">
    <name type="scientific">Nitrolancea hollandica Lb</name>
    <dbReference type="NCBI Taxonomy" id="1129897"/>
    <lineage>
        <taxon>Bacteria</taxon>
        <taxon>Pseudomonadati</taxon>
        <taxon>Thermomicrobiota</taxon>
        <taxon>Thermomicrobia</taxon>
        <taxon>Sphaerobacterales</taxon>
        <taxon>Sphaerobacterineae</taxon>
        <taxon>Sphaerobacteraceae</taxon>
        <taxon>Nitrolancea</taxon>
    </lineage>
</organism>
<reference evidence="2 3" key="1">
    <citation type="journal article" date="2012" name="ISME J.">
        <title>Nitrification expanded: discovery, physiology and genomics of a nitrite-oxidizing bacterium from the phylum Chloroflexi.</title>
        <authorList>
            <person name="Sorokin D.Y."/>
            <person name="Lucker S."/>
            <person name="Vejmelkova D."/>
            <person name="Kostrikina N.A."/>
            <person name="Kleerebezem R."/>
            <person name="Rijpstra W.I."/>
            <person name="Damste J.S."/>
            <person name="Le Paslier D."/>
            <person name="Muyzer G."/>
            <person name="Wagner M."/>
            <person name="van Loosdrecht M.C."/>
            <person name="Daims H."/>
        </authorList>
    </citation>
    <scope>NUCLEOTIDE SEQUENCE [LARGE SCALE GENOMIC DNA]</scope>
    <source>
        <strain evidence="3">none</strain>
    </source>
</reference>
<evidence type="ECO:0000313" key="2">
    <source>
        <dbReference type="EMBL" id="CCF85587.1"/>
    </source>
</evidence>
<sequence length="101" mass="11444">MHTAPLARFPEREAGSDRHVPAIQRSTLGRALSGDLKAFLGDGIVTDVVYYFGHLADIEYTMPVTASNDCRRLVGAMDYRRLQQCVRAWHRYVLRQANGHE</sequence>
<name>I4ELM5_9BACT</name>
<evidence type="ECO:0000313" key="3">
    <source>
        <dbReference type="Proteomes" id="UP000004221"/>
    </source>
</evidence>
<gene>
    <name evidence="2" type="ORF">NITHO_5160031</name>
</gene>
<keyword evidence="3" id="KW-1185">Reference proteome</keyword>